<comment type="caution">
    <text evidence="2">The sequence shown here is derived from an EMBL/GenBank/DDBJ whole genome shotgun (WGS) entry which is preliminary data.</text>
</comment>
<dbReference type="NCBIfam" id="NF047817">
    <property type="entry name" value="LIC13411_adhesin"/>
    <property type="match status" value="1"/>
</dbReference>
<organism evidence="2 3">
    <name type="scientific">Leptospira ognonensis</name>
    <dbReference type="NCBI Taxonomy" id="2484945"/>
    <lineage>
        <taxon>Bacteria</taxon>
        <taxon>Pseudomonadati</taxon>
        <taxon>Spirochaetota</taxon>
        <taxon>Spirochaetia</taxon>
        <taxon>Leptospirales</taxon>
        <taxon>Leptospiraceae</taxon>
        <taxon>Leptospira</taxon>
    </lineage>
</organism>
<name>A0A4R9JVY3_9LEPT</name>
<evidence type="ECO:0000256" key="1">
    <source>
        <dbReference type="SAM" id="MobiDB-lite"/>
    </source>
</evidence>
<dbReference type="Proteomes" id="UP000297693">
    <property type="component" value="Unassembled WGS sequence"/>
</dbReference>
<reference evidence="2" key="1">
    <citation type="journal article" date="2019" name="PLoS Negl. Trop. Dis.">
        <title>Revisiting the worldwide diversity of Leptospira species in the environment.</title>
        <authorList>
            <person name="Vincent A.T."/>
            <person name="Schiettekatte O."/>
            <person name="Bourhy P."/>
            <person name="Veyrier F.J."/>
            <person name="Picardeau M."/>
        </authorList>
    </citation>
    <scope>NUCLEOTIDE SEQUENCE [LARGE SCALE GENOMIC DNA]</scope>
    <source>
        <strain evidence="2">201702476</strain>
    </source>
</reference>
<protein>
    <submittedName>
        <fullName evidence="2">Uncharacterized protein</fullName>
    </submittedName>
</protein>
<gene>
    <name evidence="2" type="ORF">EHQ58_15245</name>
</gene>
<accession>A0A4R9JVY3</accession>
<evidence type="ECO:0000313" key="2">
    <source>
        <dbReference type="EMBL" id="TGL57140.1"/>
    </source>
</evidence>
<dbReference type="AlphaFoldDB" id="A0A4R9JVY3"/>
<dbReference type="OrthoDB" id="345634at2"/>
<feature type="region of interest" description="Disordered" evidence="1">
    <location>
        <begin position="234"/>
        <end position="254"/>
    </location>
</feature>
<keyword evidence="3" id="KW-1185">Reference proteome</keyword>
<proteinExistence type="predicted"/>
<sequence>MRFWPTIILLSSLLNCATYWKNRRNDLLDVVTLGAETPTYGAAVKIGPLPIGLLFQGGESELGKKDLGRGYGVRGGGIGGYHSQQLVYTFLGGESFHSGEPIKDEKGKWMVDEKKIPLTDNDRYNQKSYKMRYFSFFNDPVKDRKKRKKQAFQRELTMDLVRQTGKTEFLVYLPKEDEKPFGYPPGFLWNLEVIGGLYGGARVGFNFGEAMDFLLGFTTLDMYDDDVEGKEKQTFPGFPFPGALTPEEEAPTED</sequence>
<evidence type="ECO:0000313" key="3">
    <source>
        <dbReference type="Proteomes" id="UP000297693"/>
    </source>
</evidence>
<dbReference type="EMBL" id="RQGD01000039">
    <property type="protein sequence ID" value="TGL57140.1"/>
    <property type="molecule type" value="Genomic_DNA"/>
</dbReference>
<dbReference type="RefSeq" id="WP_135624768.1">
    <property type="nucleotide sequence ID" value="NZ_RQGD01000039.1"/>
</dbReference>